<keyword evidence="2" id="KW-1185">Reference proteome</keyword>
<organism evidence="1 2">
    <name type="scientific">Clunio marinus</name>
    <dbReference type="NCBI Taxonomy" id="568069"/>
    <lineage>
        <taxon>Eukaryota</taxon>
        <taxon>Metazoa</taxon>
        <taxon>Ecdysozoa</taxon>
        <taxon>Arthropoda</taxon>
        <taxon>Hexapoda</taxon>
        <taxon>Insecta</taxon>
        <taxon>Pterygota</taxon>
        <taxon>Neoptera</taxon>
        <taxon>Endopterygota</taxon>
        <taxon>Diptera</taxon>
        <taxon>Nematocera</taxon>
        <taxon>Chironomoidea</taxon>
        <taxon>Chironomidae</taxon>
        <taxon>Clunio</taxon>
    </lineage>
</organism>
<name>A0A1J1IGI8_9DIPT</name>
<evidence type="ECO:0000313" key="2">
    <source>
        <dbReference type="Proteomes" id="UP000183832"/>
    </source>
</evidence>
<dbReference type="AlphaFoldDB" id="A0A1J1IGI8"/>
<dbReference type="EMBL" id="CVRI01000048">
    <property type="protein sequence ID" value="CRK98882.1"/>
    <property type="molecule type" value="Genomic_DNA"/>
</dbReference>
<evidence type="ECO:0000313" key="1">
    <source>
        <dbReference type="EMBL" id="CRK98882.1"/>
    </source>
</evidence>
<accession>A0A1J1IGI8</accession>
<dbReference type="Proteomes" id="UP000183832">
    <property type="component" value="Unassembled WGS sequence"/>
</dbReference>
<sequence length="61" mass="7562">MKMKKVFKYQSGHHELLYVSNKNHERHERRNKELFLKTMKDLMKLLNSIVHCRKKIPLEFH</sequence>
<reference evidence="1 2" key="1">
    <citation type="submission" date="2015-04" db="EMBL/GenBank/DDBJ databases">
        <authorList>
            <person name="Syromyatnikov M.Y."/>
            <person name="Popov V.N."/>
        </authorList>
    </citation>
    <scope>NUCLEOTIDE SEQUENCE [LARGE SCALE GENOMIC DNA]</scope>
</reference>
<proteinExistence type="predicted"/>
<gene>
    <name evidence="1" type="ORF">CLUMA_CG012246</name>
</gene>
<protein>
    <submittedName>
        <fullName evidence="1">CLUMA_CG012246, isoform A</fullName>
    </submittedName>
</protein>